<feature type="region of interest" description="Disordered" evidence="1">
    <location>
        <begin position="175"/>
        <end position="252"/>
    </location>
</feature>
<dbReference type="AlphaFoldDB" id="A0A914Q4W1"/>
<dbReference type="Proteomes" id="UP000887578">
    <property type="component" value="Unplaced"/>
</dbReference>
<dbReference type="WBParaSite" id="PDA_v2.g25917.t1">
    <property type="protein sequence ID" value="PDA_v2.g25917.t1"/>
    <property type="gene ID" value="PDA_v2.g25917"/>
</dbReference>
<evidence type="ECO:0000313" key="3">
    <source>
        <dbReference type="WBParaSite" id="PDA_v2.g25917.t1"/>
    </source>
</evidence>
<evidence type="ECO:0000313" key="2">
    <source>
        <dbReference type="Proteomes" id="UP000887578"/>
    </source>
</evidence>
<feature type="compositionally biased region" description="Polar residues" evidence="1">
    <location>
        <begin position="181"/>
        <end position="202"/>
    </location>
</feature>
<feature type="compositionally biased region" description="Polar residues" evidence="1">
    <location>
        <begin position="130"/>
        <end position="139"/>
    </location>
</feature>
<keyword evidence="2" id="KW-1185">Reference proteome</keyword>
<sequence>MADGTRPFLKKGAGLARFRQRSVALNPPPSSLPAAEASSSENLQTPTQSLPLIENISPIPKEPALNIRPTTAETGDSGIRDINLQISPSNHTVTTYNRESHPYCDSQVSNATFRPTTAETGDSSVRDINPQISPSNSGKSPPKAPAETNVNESVGENLAQQYVQINPTSARLIEKHGPELTSPTNSYTSLDESPELSSNNSAEIYAPSRSKGSTSVGTSAAHDALNETENNDSVEVVHDSSGANKLSRLDSS</sequence>
<evidence type="ECO:0000256" key="1">
    <source>
        <dbReference type="SAM" id="MobiDB-lite"/>
    </source>
</evidence>
<protein>
    <submittedName>
        <fullName evidence="3">Uncharacterized protein</fullName>
    </submittedName>
</protein>
<proteinExistence type="predicted"/>
<feature type="compositionally biased region" description="Polar residues" evidence="1">
    <location>
        <begin position="114"/>
        <end position="123"/>
    </location>
</feature>
<organism evidence="2 3">
    <name type="scientific">Panagrolaimus davidi</name>
    <dbReference type="NCBI Taxonomy" id="227884"/>
    <lineage>
        <taxon>Eukaryota</taxon>
        <taxon>Metazoa</taxon>
        <taxon>Ecdysozoa</taxon>
        <taxon>Nematoda</taxon>
        <taxon>Chromadorea</taxon>
        <taxon>Rhabditida</taxon>
        <taxon>Tylenchina</taxon>
        <taxon>Panagrolaimomorpha</taxon>
        <taxon>Panagrolaimoidea</taxon>
        <taxon>Panagrolaimidae</taxon>
        <taxon>Panagrolaimus</taxon>
    </lineage>
</organism>
<name>A0A914Q4W1_9BILA</name>
<accession>A0A914Q4W1</accession>
<reference evidence="3" key="1">
    <citation type="submission" date="2022-11" db="UniProtKB">
        <authorList>
            <consortium name="WormBaseParasite"/>
        </authorList>
    </citation>
    <scope>IDENTIFICATION</scope>
</reference>
<feature type="region of interest" description="Disordered" evidence="1">
    <location>
        <begin position="114"/>
        <end position="149"/>
    </location>
</feature>
<feature type="compositionally biased region" description="Low complexity" evidence="1">
    <location>
        <begin position="32"/>
        <end position="43"/>
    </location>
</feature>
<feature type="region of interest" description="Disordered" evidence="1">
    <location>
        <begin position="19"/>
        <end position="83"/>
    </location>
</feature>